<evidence type="ECO:0000313" key="2">
    <source>
        <dbReference type="Proteomes" id="UP000563426"/>
    </source>
</evidence>
<protein>
    <submittedName>
        <fullName evidence="1">Uncharacterized protein</fullName>
    </submittedName>
</protein>
<keyword evidence="2" id="KW-1185">Reference proteome</keyword>
<dbReference type="Proteomes" id="UP000563426">
    <property type="component" value="Unassembled WGS sequence"/>
</dbReference>
<gene>
    <name evidence="1" type="ORF">HMI49_38745</name>
</gene>
<dbReference type="EMBL" id="JABFJV010000420">
    <property type="protein sequence ID" value="NOK39133.1"/>
    <property type="molecule type" value="Genomic_DNA"/>
</dbReference>
<dbReference type="OrthoDB" id="5515290at2"/>
<reference evidence="1 2" key="1">
    <citation type="submission" date="2020-05" db="EMBL/GenBank/DDBJ databases">
        <authorList>
            <person name="Whitworth D."/>
        </authorList>
    </citation>
    <scope>NUCLEOTIDE SEQUENCE [LARGE SCALE GENOMIC DNA]</scope>
    <source>
        <strain evidence="1 2">AB043B</strain>
    </source>
</reference>
<evidence type="ECO:0000313" key="1">
    <source>
        <dbReference type="EMBL" id="NOK39133.1"/>
    </source>
</evidence>
<sequence length="96" mass="10428">MTLAGPSHDSPGLQAFTVLIARGVQSTVNGLSAEVRQAVLAELFRMGARASEEHSGHTPCPPYTLRLDVADCRMHVELDPTRTRLSLTGLTRPRPH</sequence>
<name>A0A3A8H1R5_9BACT</name>
<accession>A0A3A8H1R5</accession>
<dbReference type="AlphaFoldDB" id="A0A3A8H1R5"/>
<comment type="caution">
    <text evidence="1">The sequence shown here is derived from an EMBL/GenBank/DDBJ whole genome shotgun (WGS) entry which is preliminary data.</text>
</comment>
<organism evidence="1 2">
    <name type="scientific">Corallococcus exercitus</name>
    <dbReference type="NCBI Taxonomy" id="2316736"/>
    <lineage>
        <taxon>Bacteria</taxon>
        <taxon>Pseudomonadati</taxon>
        <taxon>Myxococcota</taxon>
        <taxon>Myxococcia</taxon>
        <taxon>Myxococcales</taxon>
        <taxon>Cystobacterineae</taxon>
        <taxon>Myxococcaceae</taxon>
        <taxon>Corallococcus</taxon>
    </lineage>
</organism>
<proteinExistence type="predicted"/>